<dbReference type="Gene3D" id="3.10.450.50">
    <property type="match status" value="1"/>
</dbReference>
<proteinExistence type="predicted"/>
<dbReference type="Proteomes" id="UP000179769">
    <property type="component" value="Unassembled WGS sequence"/>
</dbReference>
<keyword evidence="2" id="KW-1185">Reference proteome</keyword>
<keyword evidence="1" id="KW-0378">Hydrolase</keyword>
<dbReference type="EMBL" id="MAXA01000213">
    <property type="protein sequence ID" value="OHV28265.1"/>
    <property type="molecule type" value="Genomic_DNA"/>
</dbReference>
<dbReference type="GO" id="GO:0030638">
    <property type="term" value="P:polyketide metabolic process"/>
    <property type="evidence" value="ECO:0007669"/>
    <property type="project" value="InterPro"/>
</dbReference>
<dbReference type="RefSeq" id="WP_071063638.1">
    <property type="nucleotide sequence ID" value="NZ_MAXA01000213.1"/>
</dbReference>
<dbReference type="InterPro" id="IPR032710">
    <property type="entry name" value="NTF2-like_dom_sf"/>
</dbReference>
<evidence type="ECO:0000313" key="1">
    <source>
        <dbReference type="EMBL" id="OHV28265.1"/>
    </source>
</evidence>
<dbReference type="SUPFAM" id="SSF54427">
    <property type="entry name" value="NTF2-like"/>
    <property type="match status" value="1"/>
</dbReference>
<comment type="caution">
    <text evidence="1">The sequence shown here is derived from an EMBL/GenBank/DDBJ whole genome shotgun (WGS) entry which is preliminary data.</text>
</comment>
<name>A0A1S1Q513_9ACTN</name>
<dbReference type="PANTHER" id="PTHR38436:SF1">
    <property type="entry name" value="ESTER CYCLASE"/>
    <property type="match status" value="1"/>
</dbReference>
<dbReference type="Pfam" id="PF07366">
    <property type="entry name" value="SnoaL"/>
    <property type="match status" value="1"/>
</dbReference>
<reference evidence="2" key="1">
    <citation type="submission" date="2016-07" db="EMBL/GenBank/DDBJ databases">
        <title>Frankia sp. NRRL B-16219 Genome sequencing.</title>
        <authorList>
            <person name="Ghodhbane-Gtari F."/>
            <person name="Swanson E."/>
            <person name="Gueddou A."/>
            <person name="Louati M."/>
            <person name="Nouioui I."/>
            <person name="Hezbri K."/>
            <person name="Abebe-Akele F."/>
            <person name="Simpson S."/>
            <person name="Morris K."/>
            <person name="Thomas K."/>
            <person name="Gtari M."/>
            <person name="Tisa L.S."/>
        </authorList>
    </citation>
    <scope>NUCLEOTIDE SEQUENCE [LARGE SCALE GENOMIC DNA]</scope>
    <source>
        <strain evidence="2">NRRL B-16219</strain>
    </source>
</reference>
<protein>
    <submittedName>
        <fullName evidence="1">Limonene-1,2-epoxide hydrolase</fullName>
    </submittedName>
</protein>
<dbReference type="GO" id="GO:0016787">
    <property type="term" value="F:hydrolase activity"/>
    <property type="evidence" value="ECO:0007669"/>
    <property type="project" value="UniProtKB-KW"/>
</dbReference>
<dbReference type="AlphaFoldDB" id="A0A1S1Q513"/>
<evidence type="ECO:0000313" key="2">
    <source>
        <dbReference type="Proteomes" id="UP000179769"/>
    </source>
</evidence>
<dbReference type="PANTHER" id="PTHR38436">
    <property type="entry name" value="POLYKETIDE CYCLASE SNOAL-LIKE DOMAIN"/>
    <property type="match status" value="1"/>
</dbReference>
<dbReference type="InterPro" id="IPR009959">
    <property type="entry name" value="Cyclase_SnoaL-like"/>
</dbReference>
<accession>A0A1S1Q513</accession>
<gene>
    <name evidence="1" type="ORF">BBK14_03665</name>
</gene>
<sequence>MGEALDTVRRMLTAFDEADDVTLRSLLAADVVMEAPGPVRLSGRDAVADYSARFLSAFADLTVQTHVLAEQGEMVVEEYTLVATHAATFTTPAGEALPPTGRRVSVRIAEVYRVQDGHITENRFYFDAAHLYHQLTSAPAHPAVSSPSARSSTAR</sequence>
<organism evidence="1 2">
    <name type="scientific">Parafrankia soli</name>
    <dbReference type="NCBI Taxonomy" id="2599596"/>
    <lineage>
        <taxon>Bacteria</taxon>
        <taxon>Bacillati</taxon>
        <taxon>Actinomycetota</taxon>
        <taxon>Actinomycetes</taxon>
        <taxon>Frankiales</taxon>
        <taxon>Frankiaceae</taxon>
        <taxon>Parafrankia</taxon>
    </lineage>
</organism>